<dbReference type="Proteomes" id="UP000789831">
    <property type="component" value="Unassembled WGS sequence"/>
</dbReference>
<name>A0A9N8YPV6_9GLOM</name>
<reference evidence="1" key="1">
    <citation type="submission" date="2021-06" db="EMBL/GenBank/DDBJ databases">
        <authorList>
            <person name="Kallberg Y."/>
            <person name="Tangrot J."/>
            <person name="Rosling A."/>
        </authorList>
    </citation>
    <scope>NUCLEOTIDE SEQUENCE</scope>
    <source>
        <strain evidence="1">MT106</strain>
    </source>
</reference>
<sequence length="201" mass="23167">MGWEIVKILNSIFTSDEVEKASTTTPTPSSTTKSKNLRRLSKIEKLKFNTTSTSNSYTLDQIRDKRVESQNRSNNKDNLNNSVNNDIVKNTGSIKHDTISFYSQGIENNNEEDGIAKLNYLHLPEDVKCILEKLREIQKKAETWHIFDQKVLIVVVEKTTGFCLVNIIFFITHTEFNFDFGIRINVNFNPSTNIIAHEFYK</sequence>
<evidence type="ECO:0000313" key="2">
    <source>
        <dbReference type="Proteomes" id="UP000789831"/>
    </source>
</evidence>
<gene>
    <name evidence="1" type="ORF">AGERDE_LOCUS908</name>
</gene>
<dbReference type="EMBL" id="CAJVPL010000053">
    <property type="protein sequence ID" value="CAG8439018.1"/>
    <property type="molecule type" value="Genomic_DNA"/>
</dbReference>
<proteinExistence type="predicted"/>
<protein>
    <submittedName>
        <fullName evidence="1">8345_t:CDS:1</fullName>
    </submittedName>
</protein>
<organism evidence="1 2">
    <name type="scientific">Ambispora gerdemannii</name>
    <dbReference type="NCBI Taxonomy" id="144530"/>
    <lineage>
        <taxon>Eukaryota</taxon>
        <taxon>Fungi</taxon>
        <taxon>Fungi incertae sedis</taxon>
        <taxon>Mucoromycota</taxon>
        <taxon>Glomeromycotina</taxon>
        <taxon>Glomeromycetes</taxon>
        <taxon>Archaeosporales</taxon>
        <taxon>Ambisporaceae</taxon>
        <taxon>Ambispora</taxon>
    </lineage>
</organism>
<dbReference type="AlphaFoldDB" id="A0A9N8YPV6"/>
<keyword evidence="2" id="KW-1185">Reference proteome</keyword>
<accession>A0A9N8YPV6</accession>
<evidence type="ECO:0000313" key="1">
    <source>
        <dbReference type="EMBL" id="CAG8439018.1"/>
    </source>
</evidence>
<comment type="caution">
    <text evidence="1">The sequence shown here is derived from an EMBL/GenBank/DDBJ whole genome shotgun (WGS) entry which is preliminary data.</text>
</comment>